<accession>A0A392NTM4</accession>
<keyword evidence="2" id="KW-1185">Reference proteome</keyword>
<dbReference type="EMBL" id="LXQA010049108">
    <property type="protein sequence ID" value="MCI02446.1"/>
    <property type="molecule type" value="Genomic_DNA"/>
</dbReference>
<evidence type="ECO:0000313" key="2">
    <source>
        <dbReference type="Proteomes" id="UP000265520"/>
    </source>
</evidence>
<sequence length="54" mass="5411">MDGAIKREVKAGCNGVIRGTNGLGICGAFIAELGGGGCGDDWSQIAQPTDKTNS</sequence>
<dbReference type="Proteomes" id="UP000265520">
    <property type="component" value="Unassembled WGS sequence"/>
</dbReference>
<name>A0A392NTM4_9FABA</name>
<protein>
    <submittedName>
        <fullName evidence="1">Uncharacterized protein</fullName>
    </submittedName>
</protein>
<feature type="non-terminal residue" evidence="1">
    <location>
        <position position="54"/>
    </location>
</feature>
<reference evidence="1 2" key="1">
    <citation type="journal article" date="2018" name="Front. Plant Sci.">
        <title>Red Clover (Trifolium pratense) and Zigzag Clover (T. medium) - A Picture of Genomic Similarities and Differences.</title>
        <authorList>
            <person name="Dluhosova J."/>
            <person name="Istvanek J."/>
            <person name="Nedelnik J."/>
            <person name="Repkova J."/>
        </authorList>
    </citation>
    <scope>NUCLEOTIDE SEQUENCE [LARGE SCALE GENOMIC DNA]</scope>
    <source>
        <strain evidence="2">cv. 10/8</strain>
        <tissue evidence="1">Leaf</tissue>
    </source>
</reference>
<dbReference type="AlphaFoldDB" id="A0A392NTM4"/>
<comment type="caution">
    <text evidence="1">The sequence shown here is derived from an EMBL/GenBank/DDBJ whole genome shotgun (WGS) entry which is preliminary data.</text>
</comment>
<organism evidence="1 2">
    <name type="scientific">Trifolium medium</name>
    <dbReference type="NCBI Taxonomy" id="97028"/>
    <lineage>
        <taxon>Eukaryota</taxon>
        <taxon>Viridiplantae</taxon>
        <taxon>Streptophyta</taxon>
        <taxon>Embryophyta</taxon>
        <taxon>Tracheophyta</taxon>
        <taxon>Spermatophyta</taxon>
        <taxon>Magnoliopsida</taxon>
        <taxon>eudicotyledons</taxon>
        <taxon>Gunneridae</taxon>
        <taxon>Pentapetalae</taxon>
        <taxon>rosids</taxon>
        <taxon>fabids</taxon>
        <taxon>Fabales</taxon>
        <taxon>Fabaceae</taxon>
        <taxon>Papilionoideae</taxon>
        <taxon>50 kb inversion clade</taxon>
        <taxon>NPAAA clade</taxon>
        <taxon>Hologalegina</taxon>
        <taxon>IRL clade</taxon>
        <taxon>Trifolieae</taxon>
        <taxon>Trifolium</taxon>
    </lineage>
</organism>
<proteinExistence type="predicted"/>
<evidence type="ECO:0000313" key="1">
    <source>
        <dbReference type="EMBL" id="MCI02446.1"/>
    </source>
</evidence>